<comment type="caution">
    <text evidence="13">The sequence shown here is derived from an EMBL/GenBank/DDBJ whole genome shotgun (WGS) entry which is preliminary data.</text>
</comment>
<keyword evidence="6 10" id="KW-0508">mRNA splicing</keyword>
<evidence type="ECO:0000256" key="7">
    <source>
        <dbReference type="ARBA" id="ARBA00023242"/>
    </source>
</evidence>
<organism evidence="13 14">
    <name type="scientific">Tritrichomonas musculus</name>
    <dbReference type="NCBI Taxonomy" id="1915356"/>
    <lineage>
        <taxon>Eukaryota</taxon>
        <taxon>Metamonada</taxon>
        <taxon>Parabasalia</taxon>
        <taxon>Tritrichomonadida</taxon>
        <taxon>Tritrichomonadidae</taxon>
        <taxon>Tritrichomonas</taxon>
    </lineage>
</organism>
<proteinExistence type="inferred from homology"/>
<dbReference type="PANTHER" id="PTHR11021">
    <property type="entry name" value="SMALL NUCLEAR RIBONUCLEOPROTEIN F SNRNP-F"/>
    <property type="match status" value="1"/>
</dbReference>
<dbReference type="SMART" id="SM00651">
    <property type="entry name" value="Sm"/>
    <property type="match status" value="1"/>
</dbReference>
<feature type="compositionally biased region" description="Polar residues" evidence="11">
    <location>
        <begin position="102"/>
        <end position="112"/>
    </location>
</feature>
<evidence type="ECO:0000256" key="1">
    <source>
        <dbReference type="ARBA" id="ARBA00004123"/>
    </source>
</evidence>
<dbReference type="CDD" id="cd01722">
    <property type="entry name" value="Sm_F"/>
    <property type="match status" value="1"/>
</dbReference>
<feature type="region of interest" description="Disordered" evidence="11">
    <location>
        <begin position="79"/>
        <end position="112"/>
    </location>
</feature>
<evidence type="ECO:0000313" key="14">
    <source>
        <dbReference type="Proteomes" id="UP001470230"/>
    </source>
</evidence>
<gene>
    <name evidence="13" type="ORF">M9Y10_041240</name>
</gene>
<dbReference type="InterPro" id="IPR047575">
    <property type="entry name" value="Sm"/>
</dbReference>
<dbReference type="EMBL" id="JAPFFF010000007">
    <property type="protein sequence ID" value="KAK8885786.1"/>
    <property type="molecule type" value="Genomic_DNA"/>
</dbReference>
<sequence length="112" mass="12723">MTTNKFNFPAPFLSNLIETQIIVRLKWGMEYIGTLVSFDARMNIHLRDAEEYTTIGGVSDGIVGDVLIRCNNILHIRPKPDNYPPISNENDNDPSKKFQILSKDSISQPDEE</sequence>
<protein>
    <recommendedName>
        <fullName evidence="9">Sm protein F</fullName>
    </recommendedName>
</protein>
<dbReference type="SUPFAM" id="SSF50182">
    <property type="entry name" value="Sm-like ribonucleoproteins"/>
    <property type="match status" value="1"/>
</dbReference>
<keyword evidence="5 10" id="KW-0694">RNA-binding</keyword>
<keyword evidence="4 10" id="KW-0747">Spliceosome</keyword>
<evidence type="ECO:0000256" key="10">
    <source>
        <dbReference type="PIRNR" id="PIRNR006609"/>
    </source>
</evidence>
<evidence type="ECO:0000256" key="11">
    <source>
        <dbReference type="SAM" id="MobiDB-lite"/>
    </source>
</evidence>
<evidence type="ECO:0000256" key="3">
    <source>
        <dbReference type="ARBA" id="ARBA00022664"/>
    </source>
</evidence>
<evidence type="ECO:0000256" key="9">
    <source>
        <dbReference type="ARBA" id="ARBA00030144"/>
    </source>
</evidence>
<keyword evidence="3 10" id="KW-0507">mRNA processing</keyword>
<evidence type="ECO:0000256" key="5">
    <source>
        <dbReference type="ARBA" id="ARBA00022884"/>
    </source>
</evidence>
<dbReference type="InterPro" id="IPR016487">
    <property type="entry name" value="Lsm6/sSmF"/>
</dbReference>
<evidence type="ECO:0000259" key="12">
    <source>
        <dbReference type="PROSITE" id="PS52002"/>
    </source>
</evidence>
<dbReference type="PANTHER" id="PTHR11021:SF0">
    <property type="entry name" value="SMALL NUCLEAR RIBONUCLEOPROTEIN F"/>
    <property type="match status" value="1"/>
</dbReference>
<keyword evidence="8 10" id="KW-0687">Ribonucleoprotein</keyword>
<comment type="subcellular location">
    <subcellularLocation>
        <location evidence="1 10">Nucleus</location>
    </subcellularLocation>
</comment>
<dbReference type="Gene3D" id="2.30.30.100">
    <property type="match status" value="1"/>
</dbReference>
<keyword evidence="7 10" id="KW-0539">Nucleus</keyword>
<evidence type="ECO:0000313" key="13">
    <source>
        <dbReference type="EMBL" id="KAK8885786.1"/>
    </source>
</evidence>
<keyword evidence="14" id="KW-1185">Reference proteome</keyword>
<dbReference type="Proteomes" id="UP001470230">
    <property type="component" value="Unassembled WGS sequence"/>
</dbReference>
<evidence type="ECO:0000256" key="4">
    <source>
        <dbReference type="ARBA" id="ARBA00022728"/>
    </source>
</evidence>
<dbReference type="InterPro" id="IPR010920">
    <property type="entry name" value="LSM_dom_sf"/>
</dbReference>
<feature type="domain" description="Sm" evidence="12">
    <location>
        <begin position="8"/>
        <end position="82"/>
    </location>
</feature>
<name>A0ABR2K4V4_9EUKA</name>
<evidence type="ECO:0000256" key="2">
    <source>
        <dbReference type="ARBA" id="ARBA00007927"/>
    </source>
</evidence>
<dbReference type="InterPro" id="IPR001163">
    <property type="entry name" value="Sm_dom_euk/arc"/>
</dbReference>
<evidence type="ECO:0000256" key="8">
    <source>
        <dbReference type="ARBA" id="ARBA00023274"/>
    </source>
</evidence>
<accession>A0ABR2K4V4</accession>
<dbReference type="InterPro" id="IPR034100">
    <property type="entry name" value="Sm_F"/>
</dbReference>
<dbReference type="Pfam" id="PF01423">
    <property type="entry name" value="LSM"/>
    <property type="match status" value="1"/>
</dbReference>
<reference evidence="13 14" key="1">
    <citation type="submission" date="2024-04" db="EMBL/GenBank/DDBJ databases">
        <title>Tritrichomonas musculus Genome.</title>
        <authorList>
            <person name="Alves-Ferreira E."/>
            <person name="Grigg M."/>
            <person name="Lorenzi H."/>
            <person name="Galac M."/>
        </authorList>
    </citation>
    <scope>NUCLEOTIDE SEQUENCE [LARGE SCALE GENOMIC DNA]</scope>
    <source>
        <strain evidence="13 14">EAF2021</strain>
    </source>
</reference>
<dbReference type="PROSITE" id="PS52002">
    <property type="entry name" value="SM"/>
    <property type="match status" value="1"/>
</dbReference>
<comment type="similarity">
    <text evidence="2 10">Belongs to the snRNP Sm proteins family. SmF/LSm6 subfamily.</text>
</comment>
<evidence type="ECO:0000256" key="6">
    <source>
        <dbReference type="ARBA" id="ARBA00023187"/>
    </source>
</evidence>